<dbReference type="InterPro" id="IPR020471">
    <property type="entry name" value="AKR"/>
</dbReference>
<dbReference type="InterPro" id="IPR050523">
    <property type="entry name" value="AKR_Detox_Biosynth"/>
</dbReference>
<protein>
    <submittedName>
        <fullName evidence="3">Aldo/keto reductase</fullName>
    </submittedName>
</protein>
<dbReference type="Proteomes" id="UP001385499">
    <property type="component" value="Unassembled WGS sequence"/>
</dbReference>
<sequence length="322" mass="34748">MKLVPLGRTGTKVSELCFGTMSFGGDADEATSAALYANCREAGINFFDCADVYSNGVSEEILGRLVAHERDELVITSKVQGKMGDDVNSGGTNRRHVARAIDASLSRLGTDRLDVYFVHQFDHATPLEETLRGLEDVVRAGKVLYIGASNYAAWQVAKALGISQREGWSKFDVLQPMYNLVKRQAETEILPLALSEGLGVISYSPVGGGLLSGKFRPGVKPDGTRLAQNAMYAARYGEAWVYDVAEKFSVFADKMGVHPVSLAVAWVGGHNGITAPIIGARNTDQLAAALKSVDIDMSAELRHEIAALSRTPPPANDRFEEQ</sequence>
<evidence type="ECO:0000259" key="2">
    <source>
        <dbReference type="Pfam" id="PF00248"/>
    </source>
</evidence>
<dbReference type="CDD" id="cd19087">
    <property type="entry name" value="AKR_AKR12A1_B1_C1"/>
    <property type="match status" value="1"/>
</dbReference>
<name>A0ABU8TJ25_9HYPH</name>
<dbReference type="SUPFAM" id="SSF51430">
    <property type="entry name" value="NAD(P)-linked oxidoreductase"/>
    <property type="match status" value="1"/>
</dbReference>
<gene>
    <name evidence="3" type="ORF">V6575_08645</name>
</gene>
<organism evidence="3 4">
    <name type="scientific">Roseibium algae</name>
    <dbReference type="NCBI Taxonomy" id="3123038"/>
    <lineage>
        <taxon>Bacteria</taxon>
        <taxon>Pseudomonadati</taxon>
        <taxon>Pseudomonadota</taxon>
        <taxon>Alphaproteobacteria</taxon>
        <taxon>Hyphomicrobiales</taxon>
        <taxon>Stappiaceae</taxon>
        <taxon>Roseibium</taxon>
    </lineage>
</organism>
<dbReference type="InterPro" id="IPR023210">
    <property type="entry name" value="NADP_OxRdtase_dom"/>
</dbReference>
<reference evidence="3 4" key="1">
    <citation type="submission" date="2024-02" db="EMBL/GenBank/DDBJ databases">
        <title>Roseibium algae sp. nov., isolated from marine alga (Grateloupia sp.), showing potential in myo-inositol conversion.</title>
        <authorList>
            <person name="Wang Y."/>
        </authorList>
    </citation>
    <scope>NUCLEOTIDE SEQUENCE [LARGE SCALE GENOMIC DNA]</scope>
    <source>
        <strain evidence="3 4">H3510</strain>
    </source>
</reference>
<evidence type="ECO:0000313" key="3">
    <source>
        <dbReference type="EMBL" id="MEJ8474157.1"/>
    </source>
</evidence>
<dbReference type="PANTHER" id="PTHR43364:SF4">
    <property type="entry name" value="NAD(P)-LINKED OXIDOREDUCTASE SUPERFAMILY PROTEIN"/>
    <property type="match status" value="1"/>
</dbReference>
<keyword evidence="1" id="KW-0560">Oxidoreductase</keyword>
<evidence type="ECO:0000313" key="4">
    <source>
        <dbReference type="Proteomes" id="UP001385499"/>
    </source>
</evidence>
<proteinExistence type="predicted"/>
<comment type="caution">
    <text evidence="3">The sequence shown here is derived from an EMBL/GenBank/DDBJ whole genome shotgun (WGS) entry which is preliminary data.</text>
</comment>
<accession>A0ABU8TJ25</accession>
<dbReference type="EMBL" id="JBAKIA010000004">
    <property type="protein sequence ID" value="MEJ8474157.1"/>
    <property type="molecule type" value="Genomic_DNA"/>
</dbReference>
<keyword evidence="4" id="KW-1185">Reference proteome</keyword>
<dbReference type="PRINTS" id="PR00069">
    <property type="entry name" value="ALDKETRDTASE"/>
</dbReference>
<dbReference type="RefSeq" id="WP_340273866.1">
    <property type="nucleotide sequence ID" value="NZ_JBAKIA010000004.1"/>
</dbReference>
<dbReference type="Pfam" id="PF00248">
    <property type="entry name" value="Aldo_ket_red"/>
    <property type="match status" value="1"/>
</dbReference>
<evidence type="ECO:0000256" key="1">
    <source>
        <dbReference type="ARBA" id="ARBA00023002"/>
    </source>
</evidence>
<dbReference type="PANTHER" id="PTHR43364">
    <property type="entry name" value="NADH-SPECIFIC METHYLGLYOXAL REDUCTASE-RELATED"/>
    <property type="match status" value="1"/>
</dbReference>
<feature type="domain" description="NADP-dependent oxidoreductase" evidence="2">
    <location>
        <begin position="15"/>
        <end position="307"/>
    </location>
</feature>
<dbReference type="Gene3D" id="3.20.20.100">
    <property type="entry name" value="NADP-dependent oxidoreductase domain"/>
    <property type="match status" value="1"/>
</dbReference>
<dbReference type="InterPro" id="IPR036812">
    <property type="entry name" value="NAD(P)_OxRdtase_dom_sf"/>
</dbReference>